<name>A0ACB7W4T3_DIOAL</name>
<sequence length="421" mass="48168">MGTSVPGESRYGALDNRKRRLEPWHGHRRVFKRRERRQIDEYRRWVYSPRDLSAFKDRFRIVSYNILGVENASNHLDLYTGVDPHYLSWERRRKKICKELRHYNAGILCLQEVDRFNDLERLLQKDGYTGVYKRRTGGAEDGCAIFWKEEQFSLIHQESIEFCKHGLRENVAQLCLFKVGRNRSNASTSEDSDSEISESMMQQTLLVGNIHVLFNPNRGDIKLGQIRVLLERAHAILQERGNCPVVIAGDLNSLPQSAVYQFLSSSQLNILTYDRKKVSGQIEFPSNQIPFAQIGALRSLPVVKPKLMTYYWSKEEIFLAAGTSKCTYLQNPLRLSSAYKGVPGNLKIRDQDGEPLVTSFHSKFMGTVDYIWHSAGLVPVGVVETLPVSSLRKLRGLPSLKWGSDHLSLVCELAFVDEESS</sequence>
<keyword evidence="1" id="KW-0378">Hydrolase</keyword>
<organism evidence="1 2">
    <name type="scientific">Dioscorea alata</name>
    <name type="common">Purple yam</name>
    <dbReference type="NCBI Taxonomy" id="55571"/>
    <lineage>
        <taxon>Eukaryota</taxon>
        <taxon>Viridiplantae</taxon>
        <taxon>Streptophyta</taxon>
        <taxon>Embryophyta</taxon>
        <taxon>Tracheophyta</taxon>
        <taxon>Spermatophyta</taxon>
        <taxon>Magnoliopsida</taxon>
        <taxon>Liliopsida</taxon>
        <taxon>Dioscoreales</taxon>
        <taxon>Dioscoreaceae</taxon>
        <taxon>Dioscorea</taxon>
    </lineage>
</organism>
<accession>A0ACB7W4T3</accession>
<gene>
    <name evidence="1" type="ORF">IHE45_05G132100</name>
</gene>
<dbReference type="Proteomes" id="UP000827976">
    <property type="component" value="Chromosome 5"/>
</dbReference>
<comment type="caution">
    <text evidence="1">The sequence shown here is derived from an EMBL/GenBank/DDBJ whole genome shotgun (WGS) entry which is preliminary data.</text>
</comment>
<dbReference type="EC" id="3.1.13.4" evidence="1"/>
<keyword evidence="2" id="KW-1185">Reference proteome</keyword>
<protein>
    <submittedName>
        <fullName evidence="1">Poly(A)-specific ribonuclease protein</fullName>
        <ecNumber evidence="1">3.1.13.4</ecNumber>
    </submittedName>
</protein>
<evidence type="ECO:0000313" key="1">
    <source>
        <dbReference type="EMBL" id="KAH7682596.1"/>
    </source>
</evidence>
<evidence type="ECO:0000313" key="2">
    <source>
        <dbReference type="Proteomes" id="UP000827976"/>
    </source>
</evidence>
<dbReference type="EMBL" id="CM037015">
    <property type="protein sequence ID" value="KAH7682596.1"/>
    <property type="molecule type" value="Genomic_DNA"/>
</dbReference>
<proteinExistence type="predicted"/>
<reference evidence="2" key="1">
    <citation type="journal article" date="2022" name="Nat. Commun.">
        <title>Chromosome evolution and the genetic basis of agronomically important traits in greater yam.</title>
        <authorList>
            <person name="Bredeson J.V."/>
            <person name="Lyons J.B."/>
            <person name="Oniyinde I.O."/>
            <person name="Okereke N.R."/>
            <person name="Kolade O."/>
            <person name="Nnabue I."/>
            <person name="Nwadili C.O."/>
            <person name="Hribova E."/>
            <person name="Parker M."/>
            <person name="Nwogha J."/>
            <person name="Shu S."/>
            <person name="Carlson J."/>
            <person name="Kariba R."/>
            <person name="Muthemba S."/>
            <person name="Knop K."/>
            <person name="Barton G.J."/>
            <person name="Sherwood A.V."/>
            <person name="Lopez-Montes A."/>
            <person name="Asiedu R."/>
            <person name="Jamnadass R."/>
            <person name="Muchugi A."/>
            <person name="Goodstein D."/>
            <person name="Egesi C.N."/>
            <person name="Featherston J."/>
            <person name="Asfaw A."/>
            <person name="Simpson G.G."/>
            <person name="Dolezel J."/>
            <person name="Hendre P.S."/>
            <person name="Van Deynze A."/>
            <person name="Kumar P.L."/>
            <person name="Obidiegwu J.E."/>
            <person name="Bhattacharjee R."/>
            <person name="Rokhsar D.S."/>
        </authorList>
    </citation>
    <scope>NUCLEOTIDE SEQUENCE [LARGE SCALE GENOMIC DNA]</scope>
    <source>
        <strain evidence="2">cv. TDa95/00328</strain>
    </source>
</reference>